<feature type="region of interest" description="Disordered" evidence="1">
    <location>
        <begin position="1"/>
        <end position="81"/>
    </location>
</feature>
<dbReference type="Proteomes" id="UP001341840">
    <property type="component" value="Unassembled WGS sequence"/>
</dbReference>
<name>A0ABU6RTI3_9FABA</name>
<accession>A0ABU6RTI3</accession>
<evidence type="ECO:0000313" key="2">
    <source>
        <dbReference type="EMBL" id="MED6127432.1"/>
    </source>
</evidence>
<comment type="caution">
    <text evidence="2">The sequence shown here is derived from an EMBL/GenBank/DDBJ whole genome shotgun (WGS) entry which is preliminary data.</text>
</comment>
<feature type="compositionally biased region" description="Low complexity" evidence="1">
    <location>
        <begin position="1"/>
        <end position="64"/>
    </location>
</feature>
<proteinExistence type="predicted"/>
<keyword evidence="3" id="KW-1185">Reference proteome</keyword>
<gene>
    <name evidence="2" type="ORF">PIB30_088087</name>
</gene>
<organism evidence="2 3">
    <name type="scientific">Stylosanthes scabra</name>
    <dbReference type="NCBI Taxonomy" id="79078"/>
    <lineage>
        <taxon>Eukaryota</taxon>
        <taxon>Viridiplantae</taxon>
        <taxon>Streptophyta</taxon>
        <taxon>Embryophyta</taxon>
        <taxon>Tracheophyta</taxon>
        <taxon>Spermatophyta</taxon>
        <taxon>Magnoliopsida</taxon>
        <taxon>eudicotyledons</taxon>
        <taxon>Gunneridae</taxon>
        <taxon>Pentapetalae</taxon>
        <taxon>rosids</taxon>
        <taxon>fabids</taxon>
        <taxon>Fabales</taxon>
        <taxon>Fabaceae</taxon>
        <taxon>Papilionoideae</taxon>
        <taxon>50 kb inversion clade</taxon>
        <taxon>dalbergioids sensu lato</taxon>
        <taxon>Dalbergieae</taxon>
        <taxon>Pterocarpus clade</taxon>
        <taxon>Stylosanthes</taxon>
    </lineage>
</organism>
<evidence type="ECO:0000313" key="3">
    <source>
        <dbReference type="Proteomes" id="UP001341840"/>
    </source>
</evidence>
<protein>
    <submittedName>
        <fullName evidence="2">Uncharacterized protein</fullName>
    </submittedName>
</protein>
<reference evidence="2 3" key="1">
    <citation type="journal article" date="2023" name="Plants (Basel)">
        <title>Bridging the Gap: Combining Genomics and Transcriptomics Approaches to Understand Stylosanthes scabra, an Orphan Legume from the Brazilian Caatinga.</title>
        <authorList>
            <person name="Ferreira-Neto J.R.C."/>
            <person name="da Silva M.D."/>
            <person name="Binneck E."/>
            <person name="de Melo N.F."/>
            <person name="da Silva R.H."/>
            <person name="de Melo A.L.T.M."/>
            <person name="Pandolfi V."/>
            <person name="Bustamante F.O."/>
            <person name="Brasileiro-Vidal A.C."/>
            <person name="Benko-Iseppon A.M."/>
        </authorList>
    </citation>
    <scope>NUCLEOTIDE SEQUENCE [LARGE SCALE GENOMIC DNA]</scope>
    <source>
        <tissue evidence="2">Leaves</tissue>
    </source>
</reference>
<evidence type="ECO:0000256" key="1">
    <source>
        <dbReference type="SAM" id="MobiDB-lite"/>
    </source>
</evidence>
<sequence>MRATTTSSSQPQPSTKAPSSTNKKTSQPSKKTSSSQSSKPTSSSQPSKPISSSKPNKVSSSSQPIGKRAQFSASSFGNPHISPQKLRRMAKLPQENGTNSRSLTMMNDIKWFLVQPSGILSSSSSLPSENLPLRALGLPTRRTCIVPAPGLAPHRLATIILNPTNIRAQHETDSNILPHSTHIPKTFFLGFPLCQKLSAPFSVHARKELASAASLIDSAKPANSGKPWKLHVGGDGTLIIFFNKICFRHPSH</sequence>
<dbReference type="EMBL" id="JASCZI010031790">
    <property type="protein sequence ID" value="MED6127432.1"/>
    <property type="molecule type" value="Genomic_DNA"/>
</dbReference>